<evidence type="ECO:0000256" key="1">
    <source>
        <dbReference type="SAM" id="MobiDB-lite"/>
    </source>
</evidence>
<dbReference type="EMBL" id="RKHO01000001">
    <property type="protein sequence ID" value="ROR90760.1"/>
    <property type="molecule type" value="Genomic_DNA"/>
</dbReference>
<reference evidence="2 3" key="1">
    <citation type="submission" date="2018-11" db="EMBL/GenBank/DDBJ databases">
        <title>Sequencing the genomes of 1000 actinobacteria strains.</title>
        <authorList>
            <person name="Klenk H.-P."/>
        </authorList>
    </citation>
    <scope>NUCLEOTIDE SEQUENCE [LARGE SCALE GENOMIC DNA]</scope>
    <source>
        <strain evidence="2 3">DSM 12652</strain>
    </source>
</reference>
<proteinExistence type="predicted"/>
<feature type="compositionally biased region" description="Basic and acidic residues" evidence="1">
    <location>
        <begin position="85"/>
        <end position="94"/>
    </location>
</feature>
<evidence type="ECO:0008006" key="4">
    <source>
        <dbReference type="Google" id="ProtNLM"/>
    </source>
</evidence>
<feature type="region of interest" description="Disordered" evidence="1">
    <location>
        <begin position="85"/>
        <end position="125"/>
    </location>
</feature>
<feature type="compositionally biased region" description="Basic residues" evidence="1">
    <location>
        <begin position="104"/>
        <end position="114"/>
    </location>
</feature>
<evidence type="ECO:0000313" key="2">
    <source>
        <dbReference type="EMBL" id="ROR90760.1"/>
    </source>
</evidence>
<evidence type="ECO:0000313" key="3">
    <source>
        <dbReference type="Proteomes" id="UP000281738"/>
    </source>
</evidence>
<accession>A0A3N2CT93</accession>
<sequence length="125" mass="13688">MVDDGPGAQHVLDPQEGECVLCFAARAVAGLGCDGTPRWLERFVHVRVPPATGAVRRLSAAGECDCVVTGVRWTLVREQLVRDVHTDELSRPDRMPPCAGVRRTSGRPCRHWQRVRPGSRPVTPG</sequence>
<dbReference type="RefSeq" id="WP_148076960.1">
    <property type="nucleotide sequence ID" value="NZ_RKHO01000001.1"/>
</dbReference>
<organism evidence="2 3">
    <name type="scientific">Nocardioides aurantiacus</name>
    <dbReference type="NCBI Taxonomy" id="86796"/>
    <lineage>
        <taxon>Bacteria</taxon>
        <taxon>Bacillati</taxon>
        <taxon>Actinomycetota</taxon>
        <taxon>Actinomycetes</taxon>
        <taxon>Propionibacteriales</taxon>
        <taxon>Nocardioidaceae</taxon>
        <taxon>Nocardioides</taxon>
    </lineage>
</organism>
<protein>
    <recommendedName>
        <fullName evidence="4">DUF2695 domain-containing protein</fullName>
    </recommendedName>
</protein>
<comment type="caution">
    <text evidence="2">The sequence shown here is derived from an EMBL/GenBank/DDBJ whole genome shotgun (WGS) entry which is preliminary data.</text>
</comment>
<dbReference type="Proteomes" id="UP000281738">
    <property type="component" value="Unassembled WGS sequence"/>
</dbReference>
<dbReference type="AlphaFoldDB" id="A0A3N2CT93"/>
<dbReference type="OrthoDB" id="4866170at2"/>
<gene>
    <name evidence="2" type="ORF">EDD33_1608</name>
</gene>
<name>A0A3N2CT93_9ACTN</name>
<keyword evidence="3" id="KW-1185">Reference proteome</keyword>